<name>L1JMC0_GUITC</name>
<dbReference type="GeneID" id="17306243"/>
<dbReference type="PaxDb" id="55529-EKX49587"/>
<evidence type="ECO:0000313" key="4">
    <source>
        <dbReference type="Proteomes" id="UP000011087"/>
    </source>
</evidence>
<feature type="transmembrane region" description="Helical" evidence="1">
    <location>
        <begin position="95"/>
        <end position="118"/>
    </location>
</feature>
<reference evidence="2 4" key="1">
    <citation type="journal article" date="2012" name="Nature">
        <title>Algal genomes reveal evolutionary mosaicism and the fate of nucleomorphs.</title>
        <authorList>
            <consortium name="DOE Joint Genome Institute"/>
            <person name="Curtis B.A."/>
            <person name="Tanifuji G."/>
            <person name="Burki F."/>
            <person name="Gruber A."/>
            <person name="Irimia M."/>
            <person name="Maruyama S."/>
            <person name="Arias M.C."/>
            <person name="Ball S.G."/>
            <person name="Gile G.H."/>
            <person name="Hirakawa Y."/>
            <person name="Hopkins J.F."/>
            <person name="Kuo A."/>
            <person name="Rensing S.A."/>
            <person name="Schmutz J."/>
            <person name="Symeonidi A."/>
            <person name="Elias M."/>
            <person name="Eveleigh R.J."/>
            <person name="Herman E.K."/>
            <person name="Klute M.J."/>
            <person name="Nakayama T."/>
            <person name="Obornik M."/>
            <person name="Reyes-Prieto A."/>
            <person name="Armbrust E.V."/>
            <person name="Aves S.J."/>
            <person name="Beiko R.G."/>
            <person name="Coutinho P."/>
            <person name="Dacks J.B."/>
            <person name="Durnford D.G."/>
            <person name="Fast N.M."/>
            <person name="Green B.R."/>
            <person name="Grisdale C.J."/>
            <person name="Hempel F."/>
            <person name="Henrissat B."/>
            <person name="Hoppner M.P."/>
            <person name="Ishida K."/>
            <person name="Kim E."/>
            <person name="Koreny L."/>
            <person name="Kroth P.G."/>
            <person name="Liu Y."/>
            <person name="Malik S.B."/>
            <person name="Maier U.G."/>
            <person name="McRose D."/>
            <person name="Mock T."/>
            <person name="Neilson J.A."/>
            <person name="Onodera N.T."/>
            <person name="Poole A.M."/>
            <person name="Pritham E.J."/>
            <person name="Richards T.A."/>
            <person name="Rocap G."/>
            <person name="Roy S.W."/>
            <person name="Sarai C."/>
            <person name="Schaack S."/>
            <person name="Shirato S."/>
            <person name="Slamovits C.H."/>
            <person name="Spencer D.F."/>
            <person name="Suzuki S."/>
            <person name="Worden A.Z."/>
            <person name="Zauner S."/>
            <person name="Barry K."/>
            <person name="Bell C."/>
            <person name="Bharti A.K."/>
            <person name="Crow J.A."/>
            <person name="Grimwood J."/>
            <person name="Kramer R."/>
            <person name="Lindquist E."/>
            <person name="Lucas S."/>
            <person name="Salamov A."/>
            <person name="McFadden G.I."/>
            <person name="Lane C.E."/>
            <person name="Keeling P.J."/>
            <person name="Gray M.W."/>
            <person name="Grigoriev I.V."/>
            <person name="Archibald J.M."/>
        </authorList>
    </citation>
    <scope>NUCLEOTIDE SEQUENCE</scope>
    <source>
        <strain evidence="2 4">CCMP2712</strain>
    </source>
</reference>
<dbReference type="HOGENOM" id="CLU_1417592_0_0_1"/>
<dbReference type="RefSeq" id="XP_005836567.1">
    <property type="nucleotide sequence ID" value="XM_005836510.1"/>
</dbReference>
<evidence type="ECO:0000313" key="3">
    <source>
        <dbReference type="EnsemblProtists" id="EKX49587"/>
    </source>
</evidence>
<feature type="transmembrane region" description="Helical" evidence="1">
    <location>
        <begin position="67"/>
        <end position="83"/>
    </location>
</feature>
<gene>
    <name evidence="2" type="ORF">GUITHDRAFT_104548</name>
</gene>
<dbReference type="KEGG" id="gtt:GUITHDRAFT_104548"/>
<keyword evidence="4" id="KW-1185">Reference proteome</keyword>
<keyword evidence="1" id="KW-0472">Membrane</keyword>
<reference evidence="4" key="2">
    <citation type="submission" date="2012-11" db="EMBL/GenBank/DDBJ databases">
        <authorList>
            <person name="Kuo A."/>
            <person name="Curtis B.A."/>
            <person name="Tanifuji G."/>
            <person name="Burki F."/>
            <person name="Gruber A."/>
            <person name="Irimia M."/>
            <person name="Maruyama S."/>
            <person name="Arias M.C."/>
            <person name="Ball S.G."/>
            <person name="Gile G.H."/>
            <person name="Hirakawa Y."/>
            <person name="Hopkins J.F."/>
            <person name="Rensing S.A."/>
            <person name="Schmutz J."/>
            <person name="Symeonidi A."/>
            <person name="Elias M."/>
            <person name="Eveleigh R.J."/>
            <person name="Herman E.K."/>
            <person name="Klute M.J."/>
            <person name="Nakayama T."/>
            <person name="Obornik M."/>
            <person name="Reyes-Prieto A."/>
            <person name="Armbrust E.V."/>
            <person name="Aves S.J."/>
            <person name="Beiko R.G."/>
            <person name="Coutinho P."/>
            <person name="Dacks J.B."/>
            <person name="Durnford D.G."/>
            <person name="Fast N.M."/>
            <person name="Green B.R."/>
            <person name="Grisdale C."/>
            <person name="Hempe F."/>
            <person name="Henrissat B."/>
            <person name="Hoppner M.P."/>
            <person name="Ishida K.-I."/>
            <person name="Kim E."/>
            <person name="Koreny L."/>
            <person name="Kroth P.G."/>
            <person name="Liu Y."/>
            <person name="Malik S.-B."/>
            <person name="Maier U.G."/>
            <person name="McRose D."/>
            <person name="Mock T."/>
            <person name="Neilson J.A."/>
            <person name="Onodera N.T."/>
            <person name="Poole A.M."/>
            <person name="Pritham E.J."/>
            <person name="Richards T.A."/>
            <person name="Rocap G."/>
            <person name="Roy S.W."/>
            <person name="Sarai C."/>
            <person name="Schaack S."/>
            <person name="Shirato S."/>
            <person name="Slamovits C.H."/>
            <person name="Spencer D.F."/>
            <person name="Suzuki S."/>
            <person name="Worden A.Z."/>
            <person name="Zauner S."/>
            <person name="Barry K."/>
            <person name="Bell C."/>
            <person name="Bharti A.K."/>
            <person name="Crow J.A."/>
            <person name="Grimwood J."/>
            <person name="Kramer R."/>
            <person name="Lindquist E."/>
            <person name="Lucas S."/>
            <person name="Salamov A."/>
            <person name="McFadden G.I."/>
            <person name="Lane C.E."/>
            <person name="Keeling P.J."/>
            <person name="Gray M.W."/>
            <person name="Grigoriev I.V."/>
            <person name="Archibald J.M."/>
        </authorList>
    </citation>
    <scope>NUCLEOTIDE SEQUENCE</scope>
    <source>
        <strain evidence="4">CCMP2712</strain>
    </source>
</reference>
<keyword evidence="1" id="KW-1133">Transmembrane helix</keyword>
<reference evidence="3" key="3">
    <citation type="submission" date="2016-03" db="UniProtKB">
        <authorList>
            <consortium name="EnsemblProtists"/>
        </authorList>
    </citation>
    <scope>IDENTIFICATION</scope>
</reference>
<sequence>MPLLRFPYKPIRLLALLFSAYCGGCFLSSLVSSLSCKLQAGHGISEIQEQFGRLKFSSGDKKTDGNFLQFIQIYSVILTGSFLRDGLGSARFATLSLLLFMVLVSAFLCVNVVLLLGISGLIVEGYGFELGAIAISSAVLLTLVDGILFDAKDSLHGVSHQIDMTRKASEARRTLSIESASRASGGKKPPSS</sequence>
<organism evidence="2">
    <name type="scientific">Guillardia theta (strain CCMP2712)</name>
    <name type="common">Cryptophyte</name>
    <dbReference type="NCBI Taxonomy" id="905079"/>
    <lineage>
        <taxon>Eukaryota</taxon>
        <taxon>Cryptophyceae</taxon>
        <taxon>Pyrenomonadales</taxon>
        <taxon>Geminigeraceae</taxon>
        <taxon>Guillardia</taxon>
    </lineage>
</organism>
<accession>L1JMC0</accession>
<proteinExistence type="predicted"/>
<protein>
    <submittedName>
        <fullName evidence="2 3">Uncharacterized protein</fullName>
    </submittedName>
</protein>
<evidence type="ECO:0000256" key="1">
    <source>
        <dbReference type="SAM" id="Phobius"/>
    </source>
</evidence>
<dbReference type="EMBL" id="JH992981">
    <property type="protein sequence ID" value="EKX49587.1"/>
    <property type="molecule type" value="Genomic_DNA"/>
</dbReference>
<feature type="transmembrane region" description="Helical" evidence="1">
    <location>
        <begin position="130"/>
        <end position="149"/>
    </location>
</feature>
<dbReference type="AlphaFoldDB" id="L1JMC0"/>
<dbReference type="EnsemblProtists" id="EKX49587">
    <property type="protein sequence ID" value="EKX49587"/>
    <property type="gene ID" value="GUITHDRAFT_104548"/>
</dbReference>
<keyword evidence="1" id="KW-0812">Transmembrane</keyword>
<evidence type="ECO:0000313" key="2">
    <source>
        <dbReference type="EMBL" id="EKX49587.1"/>
    </source>
</evidence>
<dbReference type="Proteomes" id="UP000011087">
    <property type="component" value="Unassembled WGS sequence"/>
</dbReference>